<feature type="compositionally biased region" description="Basic and acidic residues" evidence="1">
    <location>
        <begin position="1257"/>
        <end position="1280"/>
    </location>
</feature>
<dbReference type="EMBL" id="LWDE02000179">
    <property type="protein sequence ID" value="KAE8252208.1"/>
    <property type="molecule type" value="Genomic_DNA"/>
</dbReference>
<feature type="compositionally biased region" description="Polar residues" evidence="1">
    <location>
        <begin position="926"/>
        <end position="935"/>
    </location>
</feature>
<feature type="region of interest" description="Disordered" evidence="1">
    <location>
        <begin position="246"/>
        <end position="303"/>
    </location>
</feature>
<dbReference type="CDD" id="cd00067">
    <property type="entry name" value="GAL4"/>
    <property type="match status" value="1"/>
</dbReference>
<dbReference type="PANTHER" id="PTHR47431:SF1">
    <property type="entry name" value="ZN(II)2CYS6 TRANSCRIPTION FACTOR (EUROFUNG)"/>
    <property type="match status" value="1"/>
</dbReference>
<sequence>MYRQSGRQHHHDAHCYTQTRWNRSGVRTARPSLRSFRRIDAAETRTQEYLIFLPTRRPSRLEVLYVHKRLTSAPASVQTSVPRSQTRPLATRPKTRERISELYKPNPYLIRDSSGTMPKAPSNSHGRRTVSSPYENVQNTPASSQHSAGFGTVGDSPASAADTSASAAGARSVTSAACLSCRSAKRKCDGERPVCTQCTQRGITPATASGVGGCHYVASKRGGPRYKGVRGAATIAKTEQKKWEKRALAASKASGDVRTAPPPVASSMHGQRSLSRDGTSQSAYSHSPPLPQPQPLPTTAPTLPSSLLARRMVGVAPMHLPPPHALLQTQTDQERMHVGGGGAPLAYHPHALPPPISTGMVGPPPSLGSTGTGQQDSISPALSLLQMSASVPSTSSQPSSERGSPVTMPLEGGLGIGYPTHGSNQLPAIPGGRHPQGWRTSTFPTNPSGHHVRTSSYSNSSNQSHLQQMHPSVAMAAPTGLAPMRNTGDGGSMITHRSASFASSSGHTATSYPSVGGSTASLTSGEAMMNTGSGPIGGTQMPVSHSMAAPTWAASSMNAPGPQFNTTRHSVGQHGTGHGYHNTGSSGPSPNTTIISMPPQSVNLPIPDVYADSMTLVGDLSFEKLEMWSKLQQYQLPSSTSGVQTTAIMPSSKSTTQTAMSLNNIATNAPGAHLGGTLQHGGPLDTALSPSSITNQAHLAFSDFLQKLEALPKAGVVGGAHDGGEHGDAHHHPSAGFSGVMGMDETEDGNNRSGGGGGPCGNRECGDDVGEGTDGVEGAGRLRGTFDTERRVKALLTDYYQLVYPASPVMLPPMHLSSLTFHYCESGPNALHAAISASIAQHLNDSEAQKTLQGDAAWSLALSLGKRGGPVELTRLEVAAHHAASAEMLLLSAEEGLASAGCGPSGVASPHGLGGSQQQQQQQHQSMTASPGCSSSAGGIFASSNPFRSSPPDLELVRIECVAARVLLSQYYYGQCGHRGHKLGHAHALRAWENAQSLVLTLAGEEGGPRSEAVTVGGGGGGDGGTTMGGSHLMSPGGFSPAQKVEWGRRVYHSCFSAVVVLATTGGFEPVQAAQDVLTALQTRPSLGNDENAWGTLIRGSHYVCGTYQALYDLESLRRGDIASSGAVVQSQAEAYAVRNEIFARMSHLDIDMANYCVYDPEWATAQRSAAAGGAGRMGRSRGENDFDADEGAPVFVVEVEKELARSLKIAGKLMTAGSIIILHRAQAFGNARLFMDKPQCGLPAFNTKELAPAPSKDSHESSQDDDDALWHRSKDREASPTESNATSTFTGSGSAFTNTDGGTGSPLFVRGQAPSSVATSAPSTSGSVTSSSKAKASSLFKAVATSQAGGSSSGPGGGSVPAKAFFPPDDRYMGGPFDARVSLHRCKLAAAVMHETFLNQEREKEREMASGGDRRRRLSLTPVLNSDGFGGGGEGTRRQSAYMDQSGDGGDGPSSGARTGEATPRLPPYSACSYVLSAYVWLMLSLLALLGTDDREQAAQQIEMLRSRARSIHSILDRMSASWRNAREYRAEVETLLLANEKLAG</sequence>
<organism evidence="3 4">
    <name type="scientific">Tilletia controversa</name>
    <name type="common">dwarf bunt fungus</name>
    <dbReference type="NCBI Taxonomy" id="13291"/>
    <lineage>
        <taxon>Eukaryota</taxon>
        <taxon>Fungi</taxon>
        <taxon>Dikarya</taxon>
        <taxon>Basidiomycota</taxon>
        <taxon>Ustilaginomycotina</taxon>
        <taxon>Exobasidiomycetes</taxon>
        <taxon>Tilletiales</taxon>
        <taxon>Tilletiaceae</taxon>
        <taxon>Tilletia</taxon>
    </lineage>
</organism>
<feature type="domain" description="Zn(2)-C6 fungal-type" evidence="2">
    <location>
        <begin position="177"/>
        <end position="216"/>
    </location>
</feature>
<feature type="region of interest" description="Disordered" evidence="1">
    <location>
        <begin position="388"/>
        <end position="435"/>
    </location>
</feature>
<dbReference type="InterPro" id="IPR001138">
    <property type="entry name" value="Zn2Cys6_DnaBD"/>
</dbReference>
<feature type="compositionally biased region" description="Polar residues" evidence="1">
    <location>
        <begin position="76"/>
        <end position="88"/>
    </location>
</feature>
<feature type="compositionally biased region" description="Low complexity" evidence="1">
    <location>
        <begin position="156"/>
        <end position="167"/>
    </location>
</feature>
<feature type="region of interest" description="Disordered" evidence="1">
    <location>
        <begin position="107"/>
        <end position="167"/>
    </location>
</feature>
<feature type="region of interest" description="Disordered" evidence="1">
    <location>
        <begin position="744"/>
        <end position="782"/>
    </location>
</feature>
<feature type="region of interest" description="Disordered" evidence="1">
    <location>
        <begin position="76"/>
        <end position="95"/>
    </location>
</feature>
<reference evidence="3" key="1">
    <citation type="submission" date="2016-04" db="EMBL/GenBank/DDBJ databases">
        <authorList>
            <person name="Nguyen H.D."/>
            <person name="Samba Siva P."/>
            <person name="Cullis J."/>
            <person name="Levesque C.A."/>
            <person name="Hambleton S."/>
        </authorList>
    </citation>
    <scope>NUCLEOTIDE SEQUENCE</scope>
    <source>
        <strain evidence="3">DAOMC 236426</strain>
    </source>
</reference>
<dbReference type="InterPro" id="IPR036864">
    <property type="entry name" value="Zn2-C6_fun-type_DNA-bd_sf"/>
</dbReference>
<feature type="region of interest" description="Disordered" evidence="1">
    <location>
        <begin position="1246"/>
        <end position="1333"/>
    </location>
</feature>
<feature type="compositionally biased region" description="Pro residues" evidence="1">
    <location>
        <begin position="288"/>
        <end position="298"/>
    </location>
</feature>
<evidence type="ECO:0000313" key="4">
    <source>
        <dbReference type="Proteomes" id="UP000077684"/>
    </source>
</evidence>
<dbReference type="GO" id="GO:0008270">
    <property type="term" value="F:zinc ion binding"/>
    <property type="evidence" value="ECO:0007669"/>
    <property type="project" value="InterPro"/>
</dbReference>
<dbReference type="SMART" id="SM00066">
    <property type="entry name" value="GAL4"/>
    <property type="match status" value="1"/>
</dbReference>
<name>A0A8X7MXM8_9BASI</name>
<gene>
    <name evidence="3" type="ORF">A4X06_0g2357</name>
</gene>
<feature type="compositionally biased region" description="Low complexity" evidence="1">
    <location>
        <begin position="1314"/>
        <end position="1333"/>
    </location>
</feature>
<evidence type="ECO:0000259" key="2">
    <source>
        <dbReference type="PROSITE" id="PS50048"/>
    </source>
</evidence>
<feature type="compositionally biased region" description="Polar residues" evidence="1">
    <location>
        <begin position="268"/>
        <end position="285"/>
    </location>
</feature>
<comment type="caution">
    <text evidence="3">The sequence shown here is derived from an EMBL/GenBank/DDBJ whole genome shotgun (WGS) entry which is preliminary data.</text>
</comment>
<dbReference type="PROSITE" id="PS50048">
    <property type="entry name" value="ZN2_CY6_FUNGAL_2"/>
    <property type="match status" value="1"/>
</dbReference>
<feature type="region of interest" description="Disordered" evidence="1">
    <location>
        <begin position="902"/>
        <end position="935"/>
    </location>
</feature>
<evidence type="ECO:0000313" key="3">
    <source>
        <dbReference type="EMBL" id="KAE8252208.1"/>
    </source>
</evidence>
<dbReference type="Pfam" id="PF00172">
    <property type="entry name" value="Zn_clus"/>
    <property type="match status" value="1"/>
</dbReference>
<protein>
    <recommendedName>
        <fullName evidence="2">Zn(2)-C6 fungal-type domain-containing protein</fullName>
    </recommendedName>
</protein>
<dbReference type="Proteomes" id="UP000077684">
    <property type="component" value="Unassembled WGS sequence"/>
</dbReference>
<accession>A0A8X7MXM8</accession>
<feature type="region of interest" description="Disordered" evidence="1">
    <location>
        <begin position="1402"/>
        <end position="1464"/>
    </location>
</feature>
<evidence type="ECO:0000256" key="1">
    <source>
        <dbReference type="SAM" id="MobiDB-lite"/>
    </source>
</evidence>
<dbReference type="GO" id="GO:0000981">
    <property type="term" value="F:DNA-binding transcription factor activity, RNA polymerase II-specific"/>
    <property type="evidence" value="ECO:0007669"/>
    <property type="project" value="InterPro"/>
</dbReference>
<feature type="compositionally biased region" description="Polar residues" evidence="1">
    <location>
        <begin position="113"/>
        <end position="147"/>
    </location>
</feature>
<reference evidence="3" key="2">
    <citation type="journal article" date="2019" name="IMA Fungus">
        <title>Genome sequencing and comparison of five Tilletia species to identify candidate genes for the detection of regulated species infecting wheat.</title>
        <authorList>
            <person name="Nguyen H.D.T."/>
            <person name="Sultana T."/>
            <person name="Kesanakurti P."/>
            <person name="Hambleton S."/>
        </authorList>
    </citation>
    <scope>NUCLEOTIDE SEQUENCE</scope>
    <source>
        <strain evidence="3">DAOMC 236426</strain>
    </source>
</reference>
<feature type="compositionally biased region" description="Low complexity" evidence="1">
    <location>
        <begin position="1284"/>
        <end position="1300"/>
    </location>
</feature>
<dbReference type="Gene3D" id="4.10.240.10">
    <property type="entry name" value="Zn(2)-C6 fungal-type DNA-binding domain"/>
    <property type="match status" value="1"/>
</dbReference>
<feature type="compositionally biased region" description="Low complexity" evidence="1">
    <location>
        <begin position="388"/>
        <end position="405"/>
    </location>
</feature>
<proteinExistence type="predicted"/>
<dbReference type="PANTHER" id="PTHR47431">
    <property type="entry name" value="ZN(II)2CYS6 TRANSCRIPTION FACTOR (EUROFUNG)-RELATED"/>
    <property type="match status" value="1"/>
</dbReference>
<keyword evidence="4" id="KW-1185">Reference proteome</keyword>
<dbReference type="SUPFAM" id="SSF57701">
    <property type="entry name" value="Zn2/Cys6 DNA-binding domain"/>
    <property type="match status" value="1"/>
</dbReference>